<sequence length="253" mass="27944">MTSDETLFHADDIQLHDYLNPGGDQGRPTEPPQTQPEETPQPEPNPPAQNGPNEPARADSNDPPQKPTESKPPELTNSPRLKPGRSDQAKSGAPQPREFKRFSELLKHVDSNECHLILANFEAGLLEGRVKAVGVIDVKRGKVKFKKTVVCGDGRKRVMSIQDELVVADPAFYAWLAEQKKASQYEVLVYQGVIGIPETQVESGEHDFDALLQARVGRLRLSSASTSQAEQPRKRKRKEAEEKPGPDDKAAES</sequence>
<accession>A0A1W1ULI6</accession>
<gene>
    <name evidence="2" type="ORF">SAMN00790413_04782</name>
</gene>
<evidence type="ECO:0000313" key="2">
    <source>
        <dbReference type="EMBL" id="SMB81947.1"/>
    </source>
</evidence>
<feature type="region of interest" description="Disordered" evidence="1">
    <location>
        <begin position="222"/>
        <end position="253"/>
    </location>
</feature>
<proteinExistence type="predicted"/>
<dbReference type="STRING" id="695939.SAMN00790413_04782"/>
<dbReference type="EMBL" id="FWWU01000005">
    <property type="protein sequence ID" value="SMB81947.1"/>
    <property type="molecule type" value="Genomic_DNA"/>
</dbReference>
<evidence type="ECO:0000313" key="3">
    <source>
        <dbReference type="Proteomes" id="UP000192582"/>
    </source>
</evidence>
<name>A0A1W1ULI6_9DEIO</name>
<feature type="compositionally biased region" description="Pro residues" evidence="1">
    <location>
        <begin position="29"/>
        <end position="49"/>
    </location>
</feature>
<dbReference type="RefSeq" id="WP_170928471.1">
    <property type="nucleotide sequence ID" value="NZ_FWWU01000005.1"/>
</dbReference>
<dbReference type="AlphaFoldDB" id="A0A1W1ULI6"/>
<evidence type="ECO:0000256" key="1">
    <source>
        <dbReference type="SAM" id="MobiDB-lite"/>
    </source>
</evidence>
<keyword evidence="3" id="KW-1185">Reference proteome</keyword>
<feature type="region of interest" description="Disordered" evidence="1">
    <location>
        <begin position="1"/>
        <end position="96"/>
    </location>
</feature>
<dbReference type="Proteomes" id="UP000192582">
    <property type="component" value="Unassembled WGS sequence"/>
</dbReference>
<reference evidence="2 3" key="1">
    <citation type="submission" date="2017-04" db="EMBL/GenBank/DDBJ databases">
        <authorList>
            <person name="Afonso C.L."/>
            <person name="Miller P.J."/>
            <person name="Scott M.A."/>
            <person name="Spackman E."/>
            <person name="Goraichik I."/>
            <person name="Dimitrov K.M."/>
            <person name="Suarez D.L."/>
            <person name="Swayne D.E."/>
        </authorList>
    </citation>
    <scope>NUCLEOTIDE SEQUENCE [LARGE SCALE GENOMIC DNA]</scope>
    <source>
        <strain evidence="2 3">KR-140</strain>
    </source>
</reference>
<feature type="compositionally biased region" description="Basic and acidic residues" evidence="1">
    <location>
        <begin position="238"/>
        <end position="253"/>
    </location>
</feature>
<organism evidence="2 3">
    <name type="scientific">Deinococcus hopiensis KR-140</name>
    <dbReference type="NCBI Taxonomy" id="695939"/>
    <lineage>
        <taxon>Bacteria</taxon>
        <taxon>Thermotogati</taxon>
        <taxon>Deinococcota</taxon>
        <taxon>Deinococci</taxon>
        <taxon>Deinococcales</taxon>
        <taxon>Deinococcaceae</taxon>
        <taxon>Deinococcus</taxon>
    </lineage>
</organism>
<feature type="compositionally biased region" description="Basic and acidic residues" evidence="1">
    <location>
        <begin position="1"/>
        <end position="15"/>
    </location>
</feature>
<protein>
    <submittedName>
        <fullName evidence="2">Uncharacterized protein</fullName>
    </submittedName>
</protein>